<gene>
    <name evidence="2" type="ORF">H7F49_00050</name>
</gene>
<dbReference type="PANTHER" id="PTHR34075:SF5">
    <property type="entry name" value="BLR3430 PROTEIN"/>
    <property type="match status" value="1"/>
</dbReference>
<evidence type="ECO:0000259" key="1">
    <source>
        <dbReference type="Pfam" id="PF01796"/>
    </source>
</evidence>
<dbReference type="InterPro" id="IPR002878">
    <property type="entry name" value="ChsH2_C"/>
</dbReference>
<comment type="caution">
    <text evidence="2">The sequence shown here is derived from an EMBL/GenBank/DDBJ whole genome shotgun (WGS) entry which is preliminary data.</text>
</comment>
<organism evidence="2 3">
    <name type="scientific">Novosphingobium aerophilum</name>
    <dbReference type="NCBI Taxonomy" id="2839843"/>
    <lineage>
        <taxon>Bacteria</taxon>
        <taxon>Pseudomonadati</taxon>
        <taxon>Pseudomonadota</taxon>
        <taxon>Alphaproteobacteria</taxon>
        <taxon>Sphingomonadales</taxon>
        <taxon>Sphingomonadaceae</taxon>
        <taxon>Novosphingobium</taxon>
    </lineage>
</organism>
<reference evidence="2 3" key="1">
    <citation type="submission" date="2020-08" db="EMBL/GenBank/DDBJ databases">
        <title>The genome sequence of Novosphingobium flavum 4Y4.</title>
        <authorList>
            <person name="Liu Y."/>
        </authorList>
    </citation>
    <scope>NUCLEOTIDE SEQUENCE [LARGE SCALE GENOMIC DNA]</scope>
    <source>
        <strain evidence="2 3">4Y4</strain>
    </source>
</reference>
<accession>A0A7X1KAE0</accession>
<dbReference type="EMBL" id="JACLAU010000001">
    <property type="protein sequence ID" value="MBC2650088.1"/>
    <property type="molecule type" value="Genomic_DNA"/>
</dbReference>
<evidence type="ECO:0000313" key="3">
    <source>
        <dbReference type="Proteomes" id="UP000520156"/>
    </source>
</evidence>
<dbReference type="InterPro" id="IPR052513">
    <property type="entry name" value="Thioester_dehydratase-like"/>
</dbReference>
<keyword evidence="3" id="KW-1185">Reference proteome</keyword>
<dbReference type="RefSeq" id="WP_185681520.1">
    <property type="nucleotide sequence ID" value="NZ_JACLAU010000001.1"/>
</dbReference>
<dbReference type="PANTHER" id="PTHR34075">
    <property type="entry name" value="BLR3430 PROTEIN"/>
    <property type="match status" value="1"/>
</dbReference>
<sequence>MSGAAQHWDEALAAGRLLLQRPVGGGAAVFPPREFAPGSGAALEWFEPSGRGTVYSVTWVQRRPPEAPYNVVLVDLAEGVRMMGRVEGVGEDGLQIGMAVTARIVAAGPDGAPLVVFDPLPEGTR</sequence>
<dbReference type="Pfam" id="PF01796">
    <property type="entry name" value="OB_ChsH2_C"/>
    <property type="match status" value="1"/>
</dbReference>
<feature type="domain" description="ChsH2 C-terminal OB-fold" evidence="1">
    <location>
        <begin position="45"/>
        <end position="104"/>
    </location>
</feature>
<name>A0A7X1KAE0_9SPHN</name>
<dbReference type="SUPFAM" id="SSF50249">
    <property type="entry name" value="Nucleic acid-binding proteins"/>
    <property type="match status" value="1"/>
</dbReference>
<protein>
    <submittedName>
        <fullName evidence="2">OB-fold domain-containing protein</fullName>
    </submittedName>
</protein>
<proteinExistence type="predicted"/>
<evidence type="ECO:0000313" key="2">
    <source>
        <dbReference type="EMBL" id="MBC2650088.1"/>
    </source>
</evidence>
<dbReference type="Proteomes" id="UP000520156">
    <property type="component" value="Unassembled WGS sequence"/>
</dbReference>
<dbReference type="InterPro" id="IPR012340">
    <property type="entry name" value="NA-bd_OB-fold"/>
</dbReference>
<dbReference type="AlphaFoldDB" id="A0A7X1KAE0"/>